<accession>A0A1L7CEW1</accession>
<dbReference type="InterPro" id="IPR020616">
    <property type="entry name" value="Thiolase_N"/>
</dbReference>
<evidence type="ECO:0000256" key="2">
    <source>
        <dbReference type="ARBA" id="ARBA00012705"/>
    </source>
</evidence>
<dbReference type="PANTHER" id="PTHR18919:SF107">
    <property type="entry name" value="ACETYL-COA ACETYLTRANSFERASE, CYTOSOLIC"/>
    <property type="match status" value="1"/>
</dbReference>
<keyword evidence="12" id="KW-1185">Reference proteome</keyword>
<feature type="domain" description="Thiolase C-terminal" evidence="10">
    <location>
        <begin position="273"/>
        <end position="393"/>
    </location>
</feature>
<dbReference type="InterPro" id="IPR016039">
    <property type="entry name" value="Thiolase-like"/>
</dbReference>
<evidence type="ECO:0000256" key="7">
    <source>
        <dbReference type="PIRSR" id="PIRSR000429-1"/>
    </source>
</evidence>
<dbReference type="PROSITE" id="PS00099">
    <property type="entry name" value="THIOLASE_3"/>
    <property type="match status" value="1"/>
</dbReference>
<keyword evidence="3 8" id="KW-0808">Transferase</keyword>
<dbReference type="GO" id="GO:0006635">
    <property type="term" value="P:fatty acid beta-oxidation"/>
    <property type="evidence" value="ECO:0007669"/>
    <property type="project" value="TreeGrafter"/>
</dbReference>
<evidence type="ECO:0000313" key="11">
    <source>
        <dbReference type="EMBL" id="APT84313.1"/>
    </source>
</evidence>
<dbReference type="FunFam" id="3.40.47.10:FF:000010">
    <property type="entry name" value="Acetyl-CoA acetyltransferase (Thiolase)"/>
    <property type="match status" value="1"/>
</dbReference>
<name>A0A1L7CEW1_9CORY</name>
<dbReference type="PROSITE" id="PS00737">
    <property type="entry name" value="THIOLASE_2"/>
    <property type="match status" value="1"/>
</dbReference>
<dbReference type="KEGG" id="caqu:CAQU_03655"/>
<dbReference type="InterPro" id="IPR020615">
    <property type="entry name" value="Thiolase_acyl_enz_int_AS"/>
</dbReference>
<dbReference type="InterPro" id="IPR002155">
    <property type="entry name" value="Thiolase"/>
</dbReference>
<dbReference type="AlphaFoldDB" id="A0A1L7CEW1"/>
<evidence type="ECO:0000256" key="6">
    <source>
        <dbReference type="ARBA" id="ARBA00040529"/>
    </source>
</evidence>
<gene>
    <name evidence="11" type="ORF">CAQU_03655</name>
</gene>
<feature type="active site" description="Acyl-thioester intermediate" evidence="7">
    <location>
        <position position="93"/>
    </location>
</feature>
<dbReference type="SUPFAM" id="SSF53901">
    <property type="entry name" value="Thiolase-like"/>
    <property type="match status" value="2"/>
</dbReference>
<sequence length="401" mass="40964">MSNVARDIYICAAKRTPIGTFMGSLSGFSPAELGAITAEAALAQAGLDARHVDSLVVGNIIATSPQTLYVARDIGRRVGVPDSATALNVNRACGSGVQAIISGALEIASGTADVVLAGGSEVMSQAPYTVDGMRRGKKMGDGRLTDWLTGLLSCPFGNGHMGVTAENVAEKYGVSREDQDRFAELSQSRAAAAIAGGEFVDQIVPVAVKTRKGEVSFDTDEHPRETTVETLAKLPAVFAEGGSVTAGNASGINDGACMLVLASGDAVQEHGLSPLGVIRGWGIAGVPPEIMGIGPVAAVPKALQHAGLSLDDIGVIESNEAFAAQAVAVSRELGFDEAKTNPQGGAIALGHPVGATGAILTTKALYYQRRNNVRFGLVTLCIGGGQGIALVVENLAFDGAK</sequence>
<evidence type="ECO:0000256" key="5">
    <source>
        <dbReference type="ARBA" id="ARBA00030755"/>
    </source>
</evidence>
<dbReference type="EC" id="2.3.1.9" evidence="2"/>
<proteinExistence type="inferred from homology"/>
<evidence type="ECO:0000256" key="1">
    <source>
        <dbReference type="ARBA" id="ARBA00010982"/>
    </source>
</evidence>
<dbReference type="Pfam" id="PF00108">
    <property type="entry name" value="Thiolase_N"/>
    <property type="match status" value="1"/>
</dbReference>
<protein>
    <recommendedName>
        <fullName evidence="6">Probable acetyl-CoA acetyltransferase</fullName>
        <ecNumber evidence="2">2.3.1.9</ecNumber>
    </recommendedName>
    <alternativeName>
        <fullName evidence="5">Acetoacetyl-CoA thiolase</fullName>
    </alternativeName>
</protein>
<dbReference type="STRING" id="1431546.CAQU_03655"/>
<evidence type="ECO:0000259" key="9">
    <source>
        <dbReference type="Pfam" id="PF00108"/>
    </source>
</evidence>
<feature type="domain" description="Thiolase N-terminal" evidence="9">
    <location>
        <begin position="8"/>
        <end position="263"/>
    </location>
</feature>
<feature type="active site" description="Proton acceptor" evidence="7">
    <location>
        <position position="351"/>
    </location>
</feature>
<dbReference type="EMBL" id="CP009245">
    <property type="protein sequence ID" value="APT84313.1"/>
    <property type="molecule type" value="Genomic_DNA"/>
</dbReference>
<dbReference type="GO" id="GO:0003985">
    <property type="term" value="F:acetyl-CoA C-acetyltransferase activity"/>
    <property type="evidence" value="ECO:0007669"/>
    <property type="project" value="UniProtKB-EC"/>
</dbReference>
<keyword evidence="4 8" id="KW-0012">Acyltransferase</keyword>
<evidence type="ECO:0000256" key="3">
    <source>
        <dbReference type="ARBA" id="ARBA00022679"/>
    </source>
</evidence>
<feature type="active site" description="Proton acceptor" evidence="7">
    <location>
        <position position="381"/>
    </location>
</feature>
<dbReference type="Proteomes" id="UP000185478">
    <property type="component" value="Chromosome"/>
</dbReference>
<organism evidence="11 12">
    <name type="scientific">Corynebacterium aquilae DSM 44791</name>
    <dbReference type="NCBI Taxonomy" id="1431546"/>
    <lineage>
        <taxon>Bacteria</taxon>
        <taxon>Bacillati</taxon>
        <taxon>Actinomycetota</taxon>
        <taxon>Actinomycetes</taxon>
        <taxon>Mycobacteriales</taxon>
        <taxon>Corynebacteriaceae</taxon>
        <taxon>Corynebacterium</taxon>
    </lineage>
</organism>
<evidence type="ECO:0000313" key="12">
    <source>
        <dbReference type="Proteomes" id="UP000185478"/>
    </source>
</evidence>
<evidence type="ECO:0000256" key="8">
    <source>
        <dbReference type="RuleBase" id="RU003557"/>
    </source>
</evidence>
<comment type="similarity">
    <text evidence="1 8">Belongs to the thiolase-like superfamily. Thiolase family.</text>
</comment>
<dbReference type="PIRSF" id="PIRSF000429">
    <property type="entry name" value="Ac-CoA_Ac_transf"/>
    <property type="match status" value="1"/>
</dbReference>
<reference evidence="11 12" key="1">
    <citation type="submission" date="2014-08" db="EMBL/GenBank/DDBJ databases">
        <title>Complete genome sequence of Corynebacterium aquilae S-613T(T) (=DSM 44791(T)), isolated from the choana of a healthy golden eagle.</title>
        <authorList>
            <person name="Ruckert C."/>
            <person name="Albersmeier A."/>
            <person name="Winkler A."/>
            <person name="Kalinowski J."/>
        </authorList>
    </citation>
    <scope>NUCLEOTIDE SEQUENCE [LARGE SCALE GENOMIC DNA]</scope>
    <source>
        <strain evidence="11 12">S-613</strain>
    </source>
</reference>
<dbReference type="NCBIfam" id="TIGR01930">
    <property type="entry name" value="AcCoA-C-Actrans"/>
    <property type="match status" value="1"/>
</dbReference>
<dbReference type="PROSITE" id="PS00098">
    <property type="entry name" value="THIOLASE_1"/>
    <property type="match status" value="1"/>
</dbReference>
<dbReference type="InterPro" id="IPR020610">
    <property type="entry name" value="Thiolase_AS"/>
</dbReference>
<dbReference type="RefSeq" id="WP_075725289.1">
    <property type="nucleotide sequence ID" value="NZ_CP009245.1"/>
</dbReference>
<evidence type="ECO:0000259" key="10">
    <source>
        <dbReference type="Pfam" id="PF02803"/>
    </source>
</evidence>
<dbReference type="OrthoDB" id="4475716at2"/>
<dbReference type="Gene3D" id="3.40.47.10">
    <property type="match status" value="1"/>
</dbReference>
<dbReference type="InterPro" id="IPR020617">
    <property type="entry name" value="Thiolase_C"/>
</dbReference>
<evidence type="ECO:0000256" key="4">
    <source>
        <dbReference type="ARBA" id="ARBA00023315"/>
    </source>
</evidence>
<dbReference type="Pfam" id="PF02803">
    <property type="entry name" value="Thiolase_C"/>
    <property type="match status" value="1"/>
</dbReference>
<dbReference type="CDD" id="cd00751">
    <property type="entry name" value="thiolase"/>
    <property type="match status" value="1"/>
</dbReference>
<dbReference type="InterPro" id="IPR020613">
    <property type="entry name" value="Thiolase_CS"/>
</dbReference>
<dbReference type="PANTHER" id="PTHR18919">
    <property type="entry name" value="ACETYL-COA C-ACYLTRANSFERASE"/>
    <property type="match status" value="1"/>
</dbReference>